<evidence type="ECO:0000313" key="5">
    <source>
        <dbReference type="EMBL" id="MEJ8821166.1"/>
    </source>
</evidence>
<dbReference type="PROSITE" id="PS00041">
    <property type="entry name" value="HTH_ARAC_FAMILY_1"/>
    <property type="match status" value="1"/>
</dbReference>
<evidence type="ECO:0000256" key="1">
    <source>
        <dbReference type="ARBA" id="ARBA00023015"/>
    </source>
</evidence>
<dbReference type="EMBL" id="JBBKZV010000002">
    <property type="protein sequence ID" value="MEJ8821166.1"/>
    <property type="molecule type" value="Genomic_DNA"/>
</dbReference>
<name>A0ABU8VVX9_9BURK</name>
<dbReference type="InterPro" id="IPR018062">
    <property type="entry name" value="HTH_AraC-typ_CS"/>
</dbReference>
<evidence type="ECO:0000259" key="4">
    <source>
        <dbReference type="PROSITE" id="PS01124"/>
    </source>
</evidence>
<dbReference type="RefSeq" id="WP_340362226.1">
    <property type="nucleotide sequence ID" value="NZ_JBBKZV010000002.1"/>
</dbReference>
<dbReference type="InterPro" id="IPR009057">
    <property type="entry name" value="Homeodomain-like_sf"/>
</dbReference>
<feature type="domain" description="HTH araC/xylS-type" evidence="4">
    <location>
        <begin position="215"/>
        <end position="316"/>
    </location>
</feature>
<dbReference type="PRINTS" id="PR00032">
    <property type="entry name" value="HTHARAC"/>
</dbReference>
<keyword evidence="1" id="KW-0805">Transcription regulation</keyword>
<sequence length="323" mass="36002">MSITLSTDTVPAAQQLDYWTEAICGVFMHLDVEPPQDGRQGFDGRIVQHAEGKLDLAEVLVEGHAVLRTNRQLHRDSEDSFFVMVQRDGESWIEQDGREGWMRKGEFVLLDGGRSYTMRFPHRIHHEVLKVPGNVLRASIRDPQRFTSCPISGASGAGRIFLGVLETLHDTAGDLDHGSAAGVADALVDLLSATIGTMSQAHVKVPSHLEQYHRHRVQALVQERMFDPELSIDSVAAAVKLSPRYLHRLFEDEKLTLSGWIWHERLEAARRALLSPAAANRSLTDIAYAVGFKDPAHFSRMFKATYGSSPRAFRLEIATNQSA</sequence>
<evidence type="ECO:0000256" key="3">
    <source>
        <dbReference type="ARBA" id="ARBA00023163"/>
    </source>
</evidence>
<dbReference type="InterPro" id="IPR018060">
    <property type="entry name" value="HTH_AraC"/>
</dbReference>
<keyword evidence="3" id="KW-0804">Transcription</keyword>
<dbReference type="PROSITE" id="PS01124">
    <property type="entry name" value="HTH_ARAC_FAMILY_2"/>
    <property type="match status" value="1"/>
</dbReference>
<dbReference type="Proteomes" id="UP001363010">
    <property type="component" value="Unassembled WGS sequence"/>
</dbReference>
<evidence type="ECO:0000313" key="6">
    <source>
        <dbReference type="Proteomes" id="UP001363010"/>
    </source>
</evidence>
<evidence type="ECO:0000256" key="2">
    <source>
        <dbReference type="ARBA" id="ARBA00023125"/>
    </source>
</evidence>
<comment type="caution">
    <text evidence="5">The sequence shown here is derived from an EMBL/GenBank/DDBJ whole genome shotgun (WGS) entry which is preliminary data.</text>
</comment>
<dbReference type="InterPro" id="IPR020449">
    <property type="entry name" value="Tscrpt_reg_AraC-type_HTH"/>
</dbReference>
<keyword evidence="6" id="KW-1185">Reference proteome</keyword>
<dbReference type="Pfam" id="PF14525">
    <property type="entry name" value="AraC_binding_2"/>
    <property type="match status" value="1"/>
</dbReference>
<dbReference type="InterPro" id="IPR050204">
    <property type="entry name" value="AraC_XylS_family_regulators"/>
</dbReference>
<dbReference type="SMART" id="SM00342">
    <property type="entry name" value="HTH_ARAC"/>
    <property type="match status" value="1"/>
</dbReference>
<organism evidence="5 6">
    <name type="scientific">Variovorax humicola</name>
    <dbReference type="NCBI Taxonomy" id="1769758"/>
    <lineage>
        <taxon>Bacteria</taxon>
        <taxon>Pseudomonadati</taxon>
        <taxon>Pseudomonadota</taxon>
        <taxon>Betaproteobacteria</taxon>
        <taxon>Burkholderiales</taxon>
        <taxon>Comamonadaceae</taxon>
        <taxon>Variovorax</taxon>
    </lineage>
</organism>
<reference evidence="5 6" key="1">
    <citation type="submission" date="2024-03" db="EMBL/GenBank/DDBJ databases">
        <title>Novel species of the genus Variovorax.</title>
        <authorList>
            <person name="Liu Q."/>
            <person name="Xin Y.-H."/>
        </authorList>
    </citation>
    <scope>NUCLEOTIDE SEQUENCE [LARGE SCALE GENOMIC DNA]</scope>
    <source>
        <strain evidence="5 6">KACC 18501</strain>
    </source>
</reference>
<dbReference type="Pfam" id="PF12833">
    <property type="entry name" value="HTH_18"/>
    <property type="match status" value="1"/>
</dbReference>
<gene>
    <name evidence="5" type="ORF">WKW80_03820</name>
</gene>
<dbReference type="Gene3D" id="1.10.10.60">
    <property type="entry name" value="Homeodomain-like"/>
    <property type="match status" value="1"/>
</dbReference>
<proteinExistence type="predicted"/>
<dbReference type="PANTHER" id="PTHR46796:SF6">
    <property type="entry name" value="ARAC SUBFAMILY"/>
    <property type="match status" value="1"/>
</dbReference>
<accession>A0ABU8VVX9</accession>
<dbReference type="PANTHER" id="PTHR46796">
    <property type="entry name" value="HTH-TYPE TRANSCRIPTIONAL ACTIVATOR RHAS-RELATED"/>
    <property type="match status" value="1"/>
</dbReference>
<keyword evidence="2" id="KW-0238">DNA-binding</keyword>
<dbReference type="InterPro" id="IPR035418">
    <property type="entry name" value="AraC-bd_2"/>
</dbReference>
<protein>
    <submittedName>
        <fullName evidence="5">Helix-turn-helix domain-containing protein</fullName>
    </submittedName>
</protein>
<dbReference type="SUPFAM" id="SSF46689">
    <property type="entry name" value="Homeodomain-like"/>
    <property type="match status" value="1"/>
</dbReference>